<protein>
    <submittedName>
        <fullName evidence="2">Polysaccharide pyruvyl transferase family protein</fullName>
    </submittedName>
</protein>
<keyword evidence="2" id="KW-0808">Transferase</keyword>
<proteinExistence type="predicted"/>
<name>A0AAJ1VGE0_9FLAO</name>
<dbReference type="RefSeq" id="WP_261973966.1">
    <property type="nucleotide sequence ID" value="NZ_CP103460.1"/>
</dbReference>
<dbReference type="InterPro" id="IPR007345">
    <property type="entry name" value="Polysacch_pyruvyl_Trfase"/>
</dbReference>
<dbReference type="GO" id="GO:0016740">
    <property type="term" value="F:transferase activity"/>
    <property type="evidence" value="ECO:0007669"/>
    <property type="project" value="UniProtKB-KW"/>
</dbReference>
<sequence length="350" mass="40340">MKIYFLVATQHDNLGDLLINKMLINEISKYGTVYVDAAGVPDSFKKNLISKTNVKDFESEYGGSLKRVSGYKLLSVVKSEFDYYFKSPGPSGGMGYDYKSIIRTVVLAYQFNYLSKGKMKLNLVGNDIIIRTKLDSWFQKNTNGAFQNYMVRSTVNRDDLLSKGYKNTSFIPDMAFLFKPEEISEIKNTVLLSFRDLKNQKYTDELLVYLQYCIDKFTKEGLEIIFFHQVESDKAFNKFLYESLSGKTSIIEDCIKYNEIGKVYKDAKYAISNRLHVFLLGMRHEAIPLAYLNSDAKTSKISNIVKTFDLNENLINIESINLDEEKIRIQIRKINENQSLDCINKISNLF</sequence>
<gene>
    <name evidence="2" type="ORF">QWY81_06760</name>
</gene>
<accession>A0AAJ1VGE0</accession>
<dbReference type="Proteomes" id="UP001228636">
    <property type="component" value="Unassembled WGS sequence"/>
</dbReference>
<dbReference type="AlphaFoldDB" id="A0AAJ1VGE0"/>
<reference evidence="2 3" key="1">
    <citation type="journal article" date="2014" name="Int. J. Syst. Evol. Microbiol.">
        <title>Complete genome sequence of Corynebacterium casei LMG S-19264T (=DSM 44701T), isolated from a smear-ripened cheese.</title>
        <authorList>
            <consortium name="US DOE Joint Genome Institute (JGI-PGF)"/>
            <person name="Walter F."/>
            <person name="Albersmeier A."/>
            <person name="Kalinowski J."/>
            <person name="Ruckert C."/>
        </authorList>
    </citation>
    <scope>NUCLEOTIDE SEQUENCE [LARGE SCALE GENOMIC DNA]</scope>
    <source>
        <strain evidence="2 3">CECT 8670</strain>
    </source>
</reference>
<comment type="caution">
    <text evidence="2">The sequence shown here is derived from an EMBL/GenBank/DDBJ whole genome shotgun (WGS) entry which is preliminary data.</text>
</comment>
<evidence type="ECO:0000259" key="1">
    <source>
        <dbReference type="Pfam" id="PF04230"/>
    </source>
</evidence>
<feature type="domain" description="Polysaccharide pyruvyl transferase" evidence="1">
    <location>
        <begin position="13"/>
        <end position="282"/>
    </location>
</feature>
<dbReference type="PANTHER" id="PTHR36836:SF1">
    <property type="entry name" value="COLANIC ACID BIOSYNTHESIS PROTEIN WCAK"/>
    <property type="match status" value="1"/>
</dbReference>
<evidence type="ECO:0000313" key="3">
    <source>
        <dbReference type="Proteomes" id="UP001228636"/>
    </source>
</evidence>
<dbReference type="PANTHER" id="PTHR36836">
    <property type="entry name" value="COLANIC ACID BIOSYNTHESIS PROTEIN WCAK"/>
    <property type="match status" value="1"/>
</dbReference>
<dbReference type="Pfam" id="PF04230">
    <property type="entry name" value="PS_pyruv_trans"/>
    <property type="match status" value="1"/>
</dbReference>
<organism evidence="2 3">
    <name type="scientific">Polaribacter sejongensis</name>
    <dbReference type="NCBI Taxonomy" id="985043"/>
    <lineage>
        <taxon>Bacteria</taxon>
        <taxon>Pseudomonadati</taxon>
        <taxon>Bacteroidota</taxon>
        <taxon>Flavobacteriia</taxon>
        <taxon>Flavobacteriales</taxon>
        <taxon>Flavobacteriaceae</taxon>
    </lineage>
</organism>
<evidence type="ECO:0000313" key="2">
    <source>
        <dbReference type="EMBL" id="MDN3619154.1"/>
    </source>
</evidence>
<dbReference type="EMBL" id="JAUFQH010000005">
    <property type="protein sequence ID" value="MDN3619154.1"/>
    <property type="molecule type" value="Genomic_DNA"/>
</dbReference>